<organism evidence="2 3">
    <name type="scientific">Niallia circulans</name>
    <name type="common">Bacillus circulans</name>
    <dbReference type="NCBI Taxonomy" id="1397"/>
    <lineage>
        <taxon>Bacteria</taxon>
        <taxon>Bacillati</taxon>
        <taxon>Bacillota</taxon>
        <taxon>Bacilli</taxon>
        <taxon>Bacillales</taxon>
        <taxon>Bacillaceae</taxon>
        <taxon>Niallia</taxon>
    </lineage>
</organism>
<dbReference type="InterPro" id="IPR018961">
    <property type="entry name" value="DnaJ_homolog_subfam-C_membr-28"/>
</dbReference>
<dbReference type="RefSeq" id="WP_047941733.1">
    <property type="nucleotide sequence ID" value="NZ_CP053989.1"/>
</dbReference>
<evidence type="ECO:0000313" key="2">
    <source>
        <dbReference type="EMBL" id="KLV26758.1"/>
    </source>
</evidence>
<evidence type="ECO:0000259" key="1">
    <source>
        <dbReference type="Pfam" id="PF09350"/>
    </source>
</evidence>
<reference evidence="2 3" key="1">
    <citation type="submission" date="2015-05" db="EMBL/GenBank/DDBJ databases">
        <title>Whole genome sequence and identification of bacterial endophytes from Costus igneus.</title>
        <authorList>
            <person name="Lee Y.P."/>
            <person name="Gan H.M."/>
            <person name="Eng W."/>
            <person name="Wheatley M.S."/>
            <person name="Caraballo A."/>
            <person name="Polter S."/>
            <person name="Savka M.A."/>
            <person name="Hudson A.O."/>
        </authorList>
    </citation>
    <scope>NUCLEOTIDE SEQUENCE [LARGE SCALE GENOMIC DNA]</scope>
    <source>
        <strain evidence="2 3">RIT379</strain>
    </source>
</reference>
<dbReference type="PANTHER" id="PTHR39158:SF1">
    <property type="entry name" value="DNAJ HOMOLOG SUBFAMILY C MEMBER 28"/>
    <property type="match status" value="1"/>
</dbReference>
<name>A0A0J1ILH9_NIACI</name>
<protein>
    <recommendedName>
        <fullName evidence="1">DnaJ homologue subfamily C member 28 conserved domain-containing protein</fullName>
    </recommendedName>
</protein>
<sequence length="126" mass="14842">MDFSFLVSEDKIKKAYKDGEFNHLPGFGKPLPKDSLASVPEELRMAYRVLKNAGYSLEEDKIRQELLSMEDLIRSCETEEEKLVLQRKYNEKLLRFRKMMKERTAGSHSQPFSGYQKKVENKFFPK</sequence>
<dbReference type="Pfam" id="PF09350">
    <property type="entry name" value="DJC28_CD"/>
    <property type="match status" value="1"/>
</dbReference>
<dbReference type="Proteomes" id="UP000036045">
    <property type="component" value="Unassembled WGS sequence"/>
</dbReference>
<accession>A0A0J1ILH9</accession>
<dbReference type="AlphaFoldDB" id="A0A0J1ILH9"/>
<dbReference type="EMBL" id="LDPH01000007">
    <property type="protein sequence ID" value="KLV26758.1"/>
    <property type="molecule type" value="Genomic_DNA"/>
</dbReference>
<dbReference type="InterPro" id="IPR052573">
    <property type="entry name" value="DnaJ_C_subfamily_28"/>
</dbReference>
<dbReference type="GeneID" id="56347871"/>
<keyword evidence="3" id="KW-1185">Reference proteome</keyword>
<gene>
    <name evidence="2" type="ORF">ABW02_09440</name>
</gene>
<feature type="domain" description="DnaJ homologue subfamily C member 28 conserved" evidence="1">
    <location>
        <begin position="9"/>
        <end position="74"/>
    </location>
</feature>
<dbReference type="PATRIC" id="fig|1397.4.peg.5156"/>
<evidence type="ECO:0000313" key="3">
    <source>
        <dbReference type="Proteomes" id="UP000036045"/>
    </source>
</evidence>
<dbReference type="OrthoDB" id="9798476at2"/>
<dbReference type="PANTHER" id="PTHR39158">
    <property type="entry name" value="OS08G0560600 PROTEIN"/>
    <property type="match status" value="1"/>
</dbReference>
<comment type="caution">
    <text evidence="2">The sequence shown here is derived from an EMBL/GenBank/DDBJ whole genome shotgun (WGS) entry which is preliminary data.</text>
</comment>
<proteinExistence type="predicted"/>